<dbReference type="PIRSF" id="PIRSF037260">
    <property type="entry name" value="UPF0223"/>
    <property type="match status" value="1"/>
</dbReference>
<name>A0ABV5WTD7_9LACO</name>
<evidence type="ECO:0000313" key="1">
    <source>
        <dbReference type="EMBL" id="MFB9769395.1"/>
    </source>
</evidence>
<evidence type="ECO:0000313" key="2">
    <source>
        <dbReference type="Proteomes" id="UP001589691"/>
    </source>
</evidence>
<comment type="caution">
    <text evidence="1">The sequence shown here is derived from an EMBL/GenBank/DDBJ whole genome shotgun (WGS) entry which is preliminary data.</text>
</comment>
<dbReference type="InterPro" id="IPR023324">
    <property type="entry name" value="BH2638-like_sf"/>
</dbReference>
<dbReference type="EMBL" id="JBHLZY010000013">
    <property type="protein sequence ID" value="MFB9769395.1"/>
    <property type="molecule type" value="Genomic_DNA"/>
</dbReference>
<organism evidence="1 2">
    <name type="scientific">Lactiplantibacillus modestisalitolerans</name>
    <dbReference type="NCBI Taxonomy" id="1457219"/>
    <lineage>
        <taxon>Bacteria</taxon>
        <taxon>Bacillati</taxon>
        <taxon>Bacillota</taxon>
        <taxon>Bacilli</taxon>
        <taxon>Lactobacillales</taxon>
        <taxon>Lactobacillaceae</taxon>
        <taxon>Lactiplantibacillus</taxon>
    </lineage>
</organism>
<dbReference type="NCBIfam" id="NF003353">
    <property type="entry name" value="PRK04387.1"/>
    <property type="match status" value="1"/>
</dbReference>
<dbReference type="Proteomes" id="UP001589691">
    <property type="component" value="Unassembled WGS sequence"/>
</dbReference>
<dbReference type="SUPFAM" id="SSF158504">
    <property type="entry name" value="BH2638-like"/>
    <property type="match status" value="1"/>
</dbReference>
<protein>
    <submittedName>
        <fullName evidence="1">UPF0223 family protein</fullName>
    </submittedName>
</protein>
<reference evidence="1 2" key="1">
    <citation type="submission" date="2024-09" db="EMBL/GenBank/DDBJ databases">
        <authorList>
            <person name="Sun Q."/>
            <person name="Mori K."/>
        </authorList>
    </citation>
    <scope>NUCLEOTIDE SEQUENCE [LARGE SCALE GENOMIC DNA]</scope>
    <source>
        <strain evidence="1 2">TBRC 4576</strain>
    </source>
</reference>
<keyword evidence="2" id="KW-1185">Reference proteome</keyword>
<accession>A0ABV5WTD7</accession>
<dbReference type="InterPro" id="IPR007920">
    <property type="entry name" value="UPF0223"/>
</dbReference>
<dbReference type="Gene3D" id="1.10.220.80">
    <property type="entry name" value="BH2638-like"/>
    <property type="match status" value="1"/>
</dbReference>
<dbReference type="Pfam" id="PF05256">
    <property type="entry name" value="UPF0223"/>
    <property type="match status" value="1"/>
</dbReference>
<proteinExistence type="predicted"/>
<gene>
    <name evidence="1" type="ORF">ACFFLI_05795</name>
</gene>
<sequence>MKMTNSNANYQYPLDDTWTTAEIITVTTLYQQVEAANETGTETAALLAAYRAFKTVVPAKSEEKRLGREFEAASGYSIYRTIRAANASNKQRFKVQG</sequence>
<dbReference type="RefSeq" id="WP_371852208.1">
    <property type="nucleotide sequence ID" value="NZ_BJEA01000016.1"/>
</dbReference>